<name>A0AAV7E718_ARIFI</name>
<accession>A0AAV7E718</accession>
<feature type="region of interest" description="Disordered" evidence="1">
    <location>
        <begin position="1"/>
        <end position="20"/>
    </location>
</feature>
<gene>
    <name evidence="2" type="ORF">H6P81_015884</name>
</gene>
<keyword evidence="3" id="KW-1185">Reference proteome</keyword>
<dbReference type="EMBL" id="JAINDJ010000006">
    <property type="protein sequence ID" value="KAG9444544.1"/>
    <property type="molecule type" value="Genomic_DNA"/>
</dbReference>
<organism evidence="2 3">
    <name type="scientific">Aristolochia fimbriata</name>
    <name type="common">White veined hardy Dutchman's pipe vine</name>
    <dbReference type="NCBI Taxonomy" id="158543"/>
    <lineage>
        <taxon>Eukaryota</taxon>
        <taxon>Viridiplantae</taxon>
        <taxon>Streptophyta</taxon>
        <taxon>Embryophyta</taxon>
        <taxon>Tracheophyta</taxon>
        <taxon>Spermatophyta</taxon>
        <taxon>Magnoliopsida</taxon>
        <taxon>Magnoliidae</taxon>
        <taxon>Piperales</taxon>
        <taxon>Aristolochiaceae</taxon>
        <taxon>Aristolochia</taxon>
    </lineage>
</organism>
<evidence type="ECO:0000313" key="2">
    <source>
        <dbReference type="EMBL" id="KAG9444544.1"/>
    </source>
</evidence>
<sequence length="168" mass="18421">MEGKAQRHSSLQVMNDRMKPPDNRNPPCCFIFFFSVLYRKTIEIAAVDHHPANGGVRDFGGQIAEHTLVAAAVSNRDVEGEDHELGGAGDAALRPGIEGGAAEVSVPGGFVNDSASWTATEAVHEGRKMRKTTVIEKKKEEKTLVWVKEVAIDFTYTERIRKRCSLVG</sequence>
<reference evidence="2 3" key="1">
    <citation type="submission" date="2021-07" db="EMBL/GenBank/DDBJ databases">
        <title>The Aristolochia fimbriata genome: insights into angiosperm evolution, floral development and chemical biosynthesis.</title>
        <authorList>
            <person name="Jiao Y."/>
        </authorList>
    </citation>
    <scope>NUCLEOTIDE SEQUENCE [LARGE SCALE GENOMIC DNA]</scope>
    <source>
        <strain evidence="2">IBCAS-2021</strain>
        <tissue evidence="2">Leaf</tissue>
    </source>
</reference>
<dbReference type="Proteomes" id="UP000825729">
    <property type="component" value="Unassembled WGS sequence"/>
</dbReference>
<evidence type="ECO:0000256" key="1">
    <source>
        <dbReference type="SAM" id="MobiDB-lite"/>
    </source>
</evidence>
<evidence type="ECO:0000313" key="3">
    <source>
        <dbReference type="Proteomes" id="UP000825729"/>
    </source>
</evidence>
<comment type="caution">
    <text evidence="2">The sequence shown here is derived from an EMBL/GenBank/DDBJ whole genome shotgun (WGS) entry which is preliminary data.</text>
</comment>
<proteinExistence type="predicted"/>
<dbReference type="AlphaFoldDB" id="A0AAV7E718"/>
<protein>
    <submittedName>
        <fullName evidence="2">Uncharacterized protein</fullName>
    </submittedName>
</protein>